<dbReference type="AlphaFoldDB" id="A0AAN6W278"/>
<evidence type="ECO:0000313" key="2">
    <source>
        <dbReference type="EMBL" id="KAK4173801.1"/>
    </source>
</evidence>
<keyword evidence="3" id="KW-1185">Reference proteome</keyword>
<evidence type="ECO:0000313" key="3">
    <source>
        <dbReference type="Proteomes" id="UP001302321"/>
    </source>
</evidence>
<evidence type="ECO:0000256" key="1">
    <source>
        <dbReference type="SAM" id="MobiDB-lite"/>
    </source>
</evidence>
<comment type="caution">
    <text evidence="2">The sequence shown here is derived from an EMBL/GenBank/DDBJ whole genome shotgun (WGS) entry which is preliminary data.</text>
</comment>
<name>A0AAN6W278_9PEZI</name>
<dbReference type="EMBL" id="MU866319">
    <property type="protein sequence ID" value="KAK4173801.1"/>
    <property type="molecule type" value="Genomic_DNA"/>
</dbReference>
<feature type="region of interest" description="Disordered" evidence="1">
    <location>
        <begin position="197"/>
        <end position="233"/>
    </location>
</feature>
<gene>
    <name evidence="2" type="ORF">QBC36DRAFT_293060</name>
</gene>
<feature type="compositionally biased region" description="Polar residues" evidence="1">
    <location>
        <begin position="223"/>
        <end position="233"/>
    </location>
</feature>
<dbReference type="Proteomes" id="UP001302321">
    <property type="component" value="Unassembled WGS sequence"/>
</dbReference>
<accession>A0AAN6W278</accession>
<feature type="compositionally biased region" description="Basic and acidic residues" evidence="1">
    <location>
        <begin position="321"/>
        <end position="330"/>
    </location>
</feature>
<sequence length="390" mass="44394">MAHVWRKFGKVVEGVEYTVRRNGKVFWYYQNEAVFDALAQHEFRLFETEYPAEHWPYHSDYYLTQMFGPEARADTLYLMPIYEAPWDISDEKRAIFWAEWTRYYHRMAMNDEIRQAANEMAYREGSLLWGPQWQSGFAPADQHEHNEDQSSHAHVQDQDIVDLEAGAQQIMTLLHITPELSPSKSQQTAKLVDQIASPTPQKYARETIKTPSPPLGCLKARADSNSSGTGSVKSIRSADEVFLLELTHRGGRNSTGDQQEEIISDQQSDEHQVSSEKCVTESQEPESVELEKNGLLSPERVHRSRSQARENSHSETQGQESLEKEQHESSEAGVKGIKVKDSHLDVNAQPLVIGETIQTEHAQPVKTTIDAGNIDGFSLQGPLKEKDRRF</sequence>
<organism evidence="2 3">
    <name type="scientific">Triangularia setosa</name>
    <dbReference type="NCBI Taxonomy" id="2587417"/>
    <lineage>
        <taxon>Eukaryota</taxon>
        <taxon>Fungi</taxon>
        <taxon>Dikarya</taxon>
        <taxon>Ascomycota</taxon>
        <taxon>Pezizomycotina</taxon>
        <taxon>Sordariomycetes</taxon>
        <taxon>Sordariomycetidae</taxon>
        <taxon>Sordariales</taxon>
        <taxon>Podosporaceae</taxon>
        <taxon>Triangularia</taxon>
    </lineage>
</organism>
<reference evidence="2" key="1">
    <citation type="journal article" date="2023" name="Mol. Phylogenet. Evol.">
        <title>Genome-scale phylogeny and comparative genomics of the fungal order Sordariales.</title>
        <authorList>
            <person name="Hensen N."/>
            <person name="Bonometti L."/>
            <person name="Westerberg I."/>
            <person name="Brannstrom I.O."/>
            <person name="Guillou S."/>
            <person name="Cros-Aarteil S."/>
            <person name="Calhoun S."/>
            <person name="Haridas S."/>
            <person name="Kuo A."/>
            <person name="Mondo S."/>
            <person name="Pangilinan J."/>
            <person name="Riley R."/>
            <person name="LaButti K."/>
            <person name="Andreopoulos B."/>
            <person name="Lipzen A."/>
            <person name="Chen C."/>
            <person name="Yan M."/>
            <person name="Daum C."/>
            <person name="Ng V."/>
            <person name="Clum A."/>
            <person name="Steindorff A."/>
            <person name="Ohm R.A."/>
            <person name="Martin F."/>
            <person name="Silar P."/>
            <person name="Natvig D.O."/>
            <person name="Lalanne C."/>
            <person name="Gautier V."/>
            <person name="Ament-Velasquez S.L."/>
            <person name="Kruys A."/>
            <person name="Hutchinson M.I."/>
            <person name="Powell A.J."/>
            <person name="Barry K."/>
            <person name="Miller A.N."/>
            <person name="Grigoriev I.V."/>
            <person name="Debuchy R."/>
            <person name="Gladieux P."/>
            <person name="Hiltunen Thoren M."/>
            <person name="Johannesson H."/>
        </authorList>
    </citation>
    <scope>NUCLEOTIDE SEQUENCE</scope>
    <source>
        <strain evidence="2">CBS 892.96</strain>
    </source>
</reference>
<proteinExistence type="predicted"/>
<reference evidence="2" key="2">
    <citation type="submission" date="2023-05" db="EMBL/GenBank/DDBJ databases">
        <authorList>
            <consortium name="Lawrence Berkeley National Laboratory"/>
            <person name="Steindorff A."/>
            <person name="Hensen N."/>
            <person name="Bonometti L."/>
            <person name="Westerberg I."/>
            <person name="Brannstrom I.O."/>
            <person name="Guillou S."/>
            <person name="Cros-Aarteil S."/>
            <person name="Calhoun S."/>
            <person name="Haridas S."/>
            <person name="Kuo A."/>
            <person name="Mondo S."/>
            <person name="Pangilinan J."/>
            <person name="Riley R."/>
            <person name="Labutti K."/>
            <person name="Andreopoulos B."/>
            <person name="Lipzen A."/>
            <person name="Chen C."/>
            <person name="Yanf M."/>
            <person name="Daum C."/>
            <person name="Ng V."/>
            <person name="Clum A."/>
            <person name="Ohm R."/>
            <person name="Martin F."/>
            <person name="Silar P."/>
            <person name="Natvig D."/>
            <person name="Lalanne C."/>
            <person name="Gautier V."/>
            <person name="Ament-Velasquez S.L."/>
            <person name="Kruys A."/>
            <person name="Hutchinson M.I."/>
            <person name="Powell A.J."/>
            <person name="Barry K."/>
            <person name="Miller A.N."/>
            <person name="Grigoriev I.V."/>
            <person name="Debuchy R."/>
            <person name="Gladieux P."/>
            <person name="Thoren M.H."/>
            <person name="Johannesson H."/>
        </authorList>
    </citation>
    <scope>NUCLEOTIDE SEQUENCE</scope>
    <source>
        <strain evidence="2">CBS 892.96</strain>
    </source>
</reference>
<feature type="region of interest" description="Disordered" evidence="1">
    <location>
        <begin position="248"/>
        <end position="341"/>
    </location>
</feature>
<protein>
    <submittedName>
        <fullName evidence="2">Uncharacterized protein</fullName>
    </submittedName>
</protein>